<dbReference type="PRINTS" id="PR00598">
    <property type="entry name" value="HTHMARR"/>
</dbReference>
<dbReference type="InterPro" id="IPR036390">
    <property type="entry name" value="WH_DNA-bd_sf"/>
</dbReference>
<organism evidence="6 7">
    <name type="scientific">Bordetella genomosp. 10</name>
    <dbReference type="NCBI Taxonomy" id="1416804"/>
    <lineage>
        <taxon>Bacteria</taxon>
        <taxon>Pseudomonadati</taxon>
        <taxon>Pseudomonadota</taxon>
        <taxon>Betaproteobacteria</taxon>
        <taxon>Burkholderiales</taxon>
        <taxon>Alcaligenaceae</taxon>
        <taxon>Bordetella</taxon>
    </lineage>
</organism>
<comment type="caution">
    <text evidence="6">The sequence shown here is derived from an EMBL/GenBank/DDBJ whole genome shotgun (WGS) entry which is preliminary data.</text>
</comment>
<keyword evidence="4" id="KW-0472">Membrane</keyword>
<proteinExistence type="predicted"/>
<evidence type="ECO:0000256" key="1">
    <source>
        <dbReference type="ARBA" id="ARBA00023015"/>
    </source>
</evidence>
<dbReference type="AlphaFoldDB" id="A0A261S2T5"/>
<feature type="transmembrane region" description="Helical" evidence="4">
    <location>
        <begin position="12"/>
        <end position="36"/>
    </location>
</feature>
<dbReference type="GO" id="GO:0006950">
    <property type="term" value="P:response to stress"/>
    <property type="evidence" value="ECO:0007669"/>
    <property type="project" value="TreeGrafter"/>
</dbReference>
<gene>
    <name evidence="6" type="ORF">CAL29_22690</name>
</gene>
<feature type="domain" description="HTH marR-type" evidence="5">
    <location>
        <begin position="1"/>
        <end position="131"/>
    </location>
</feature>
<keyword evidence="2" id="KW-0238">DNA-binding</keyword>
<dbReference type="GO" id="GO:0003700">
    <property type="term" value="F:DNA-binding transcription factor activity"/>
    <property type="evidence" value="ECO:0007669"/>
    <property type="project" value="InterPro"/>
</dbReference>
<dbReference type="SUPFAM" id="SSF46785">
    <property type="entry name" value="Winged helix' DNA-binding domain"/>
    <property type="match status" value="1"/>
</dbReference>
<accession>A0A261S2T5</accession>
<reference evidence="7" key="1">
    <citation type="submission" date="2017-05" db="EMBL/GenBank/DDBJ databases">
        <title>Complete and WGS of Bordetella genogroups.</title>
        <authorList>
            <person name="Spilker T."/>
            <person name="Lipuma J."/>
        </authorList>
    </citation>
    <scope>NUCLEOTIDE SEQUENCE [LARGE SCALE GENOMIC DNA]</scope>
    <source>
        <strain evidence="7">AU16122</strain>
    </source>
</reference>
<evidence type="ECO:0000313" key="7">
    <source>
        <dbReference type="Proteomes" id="UP000216020"/>
    </source>
</evidence>
<dbReference type="Gene3D" id="1.10.10.10">
    <property type="entry name" value="Winged helix-like DNA-binding domain superfamily/Winged helix DNA-binding domain"/>
    <property type="match status" value="1"/>
</dbReference>
<dbReference type="PANTHER" id="PTHR33164">
    <property type="entry name" value="TRANSCRIPTIONAL REGULATOR, MARR FAMILY"/>
    <property type="match status" value="1"/>
</dbReference>
<dbReference type="SMART" id="SM00347">
    <property type="entry name" value="HTH_MARR"/>
    <property type="match status" value="1"/>
</dbReference>
<dbReference type="Pfam" id="PF01047">
    <property type="entry name" value="MarR"/>
    <property type="match status" value="1"/>
</dbReference>
<keyword evidence="7" id="KW-1185">Reference proteome</keyword>
<keyword evidence="4" id="KW-1133">Transmembrane helix</keyword>
<dbReference type="InterPro" id="IPR036388">
    <property type="entry name" value="WH-like_DNA-bd_sf"/>
</dbReference>
<dbReference type="GO" id="GO:0003677">
    <property type="term" value="F:DNA binding"/>
    <property type="evidence" value="ECO:0007669"/>
    <property type="project" value="UniProtKB-KW"/>
</dbReference>
<evidence type="ECO:0000256" key="2">
    <source>
        <dbReference type="ARBA" id="ARBA00023125"/>
    </source>
</evidence>
<dbReference type="InterPro" id="IPR039422">
    <property type="entry name" value="MarR/SlyA-like"/>
</dbReference>
<evidence type="ECO:0000259" key="5">
    <source>
        <dbReference type="PROSITE" id="PS50995"/>
    </source>
</evidence>
<keyword evidence="1" id="KW-0805">Transcription regulation</keyword>
<keyword evidence="4" id="KW-0812">Transmembrane</keyword>
<dbReference type="PANTHER" id="PTHR33164:SF64">
    <property type="entry name" value="TRANSCRIPTIONAL REGULATOR SLYA"/>
    <property type="match status" value="1"/>
</dbReference>
<dbReference type="Proteomes" id="UP000216020">
    <property type="component" value="Unassembled WGS sequence"/>
</dbReference>
<evidence type="ECO:0000256" key="4">
    <source>
        <dbReference type="SAM" id="Phobius"/>
    </source>
</evidence>
<keyword evidence="3" id="KW-0804">Transcription</keyword>
<name>A0A261S2T5_9BORD</name>
<protein>
    <recommendedName>
        <fullName evidence="5">HTH marR-type domain-containing protein</fullName>
    </recommendedName>
</protein>
<dbReference type="PROSITE" id="PS50995">
    <property type="entry name" value="HTH_MARR_2"/>
    <property type="match status" value="1"/>
</dbReference>
<dbReference type="InterPro" id="IPR000835">
    <property type="entry name" value="HTH_MarR-typ"/>
</dbReference>
<sequence length="143" mass="15440">MTAAVQPARRAWVGAATTVLSHYGFSMSLGLVVLYLKRHGGSAQQKLLAEEIGINAAAMVRVLDQGEEMGVLLRTEHKDNRRSKSVVLSPEGDALAQELGDAMQQLRAELLSDIPVGEIDIAVKVLRRLQASAQAYSDSKART</sequence>
<evidence type="ECO:0000313" key="6">
    <source>
        <dbReference type="EMBL" id="OZI30793.1"/>
    </source>
</evidence>
<evidence type="ECO:0000256" key="3">
    <source>
        <dbReference type="ARBA" id="ARBA00023163"/>
    </source>
</evidence>
<dbReference type="EMBL" id="NEVM01000005">
    <property type="protein sequence ID" value="OZI30793.1"/>
    <property type="molecule type" value="Genomic_DNA"/>
</dbReference>